<keyword evidence="1" id="KW-0812">Transmembrane</keyword>
<gene>
    <name evidence="3" type="ORF">ACIGXA_03565</name>
</gene>
<name>A0ABW8BZH8_9ACTN</name>
<evidence type="ECO:0000313" key="3">
    <source>
        <dbReference type="EMBL" id="MFI9099578.1"/>
    </source>
</evidence>
<keyword evidence="4" id="KW-1185">Reference proteome</keyword>
<keyword evidence="1" id="KW-1133">Transmembrane helix</keyword>
<evidence type="ECO:0000259" key="2">
    <source>
        <dbReference type="Pfam" id="PF13400"/>
    </source>
</evidence>
<dbReference type="RefSeq" id="WP_399644815.1">
    <property type="nucleotide sequence ID" value="NZ_JBITYG010000001.1"/>
</dbReference>
<dbReference type="InterPro" id="IPR028087">
    <property type="entry name" value="Tad_N"/>
</dbReference>
<protein>
    <submittedName>
        <fullName evidence="3">Pilus assembly protein TadG-related protein</fullName>
    </submittedName>
</protein>
<evidence type="ECO:0000313" key="4">
    <source>
        <dbReference type="Proteomes" id="UP001614394"/>
    </source>
</evidence>
<evidence type="ECO:0000256" key="1">
    <source>
        <dbReference type="SAM" id="Phobius"/>
    </source>
</evidence>
<comment type="caution">
    <text evidence="3">The sequence shown here is derived from an EMBL/GenBank/DDBJ whole genome shotgun (WGS) entry which is preliminary data.</text>
</comment>
<organism evidence="3 4">
    <name type="scientific">Streptomyces fildesensis</name>
    <dbReference type="NCBI Taxonomy" id="375757"/>
    <lineage>
        <taxon>Bacteria</taxon>
        <taxon>Bacillati</taxon>
        <taxon>Actinomycetota</taxon>
        <taxon>Actinomycetes</taxon>
        <taxon>Kitasatosporales</taxon>
        <taxon>Streptomycetaceae</taxon>
        <taxon>Streptomyces</taxon>
    </lineage>
</organism>
<feature type="transmembrane region" description="Helical" evidence="1">
    <location>
        <begin position="12"/>
        <end position="31"/>
    </location>
</feature>
<accession>A0ABW8BZH8</accession>
<proteinExistence type="predicted"/>
<dbReference type="Proteomes" id="UP001614394">
    <property type="component" value="Unassembled WGS sequence"/>
</dbReference>
<dbReference type="EMBL" id="JBITYG010000001">
    <property type="protein sequence ID" value="MFI9099578.1"/>
    <property type="molecule type" value="Genomic_DNA"/>
</dbReference>
<sequence length="193" mass="19841">MWRHDDGQTLGLYIVAIAALFFLAFAFFAVGQASVTRNSAQTAADAAALAAAREARDGSQAAFLAALKAGDLDKLGQLLQGSGMKNADGCGAAQAYADENHADLGPCDLVADPVGYSVQVKTQGTVGSSVVDGTENLHAQATATAVVEARCVLDGTDGKAVKFICAGRPVTIDPTASDFRLDLSTFYSVHLAS</sequence>
<keyword evidence="1" id="KW-0472">Membrane</keyword>
<dbReference type="Pfam" id="PF13400">
    <property type="entry name" value="Tad"/>
    <property type="match status" value="1"/>
</dbReference>
<feature type="domain" description="Putative Flp pilus-assembly TadG-like N-terminal" evidence="2">
    <location>
        <begin position="7"/>
        <end position="53"/>
    </location>
</feature>
<reference evidence="3 4" key="1">
    <citation type="submission" date="2024-10" db="EMBL/GenBank/DDBJ databases">
        <title>The Natural Products Discovery Center: Release of the First 8490 Sequenced Strains for Exploring Actinobacteria Biosynthetic Diversity.</title>
        <authorList>
            <person name="Kalkreuter E."/>
            <person name="Kautsar S.A."/>
            <person name="Yang D."/>
            <person name="Bader C.D."/>
            <person name="Teijaro C.N."/>
            <person name="Fluegel L."/>
            <person name="Davis C.M."/>
            <person name="Simpson J.R."/>
            <person name="Lauterbach L."/>
            <person name="Steele A.D."/>
            <person name="Gui C."/>
            <person name="Meng S."/>
            <person name="Li G."/>
            <person name="Viehrig K."/>
            <person name="Ye F."/>
            <person name="Su P."/>
            <person name="Kiefer A.F."/>
            <person name="Nichols A."/>
            <person name="Cepeda A.J."/>
            <person name="Yan W."/>
            <person name="Fan B."/>
            <person name="Jiang Y."/>
            <person name="Adhikari A."/>
            <person name="Zheng C.-J."/>
            <person name="Schuster L."/>
            <person name="Cowan T.M."/>
            <person name="Smanski M.J."/>
            <person name="Chevrette M.G."/>
            <person name="De Carvalho L.P.S."/>
            <person name="Shen B."/>
        </authorList>
    </citation>
    <scope>NUCLEOTIDE SEQUENCE [LARGE SCALE GENOMIC DNA]</scope>
    <source>
        <strain evidence="3 4">NPDC053399</strain>
    </source>
</reference>